<evidence type="ECO:0000256" key="6">
    <source>
        <dbReference type="ARBA" id="ARBA00023239"/>
    </source>
</evidence>
<keyword evidence="4 9" id="KW-0408">Iron</keyword>
<name>A0A7G1QAF1_9GAMM</name>
<keyword evidence="2 9" id="KW-0963">Cytoplasm</keyword>
<comment type="function">
    <text evidence="9 10">Catalyzes the ferrous insertion into protoporphyrin IX.</text>
</comment>
<dbReference type="InterPro" id="IPR033644">
    <property type="entry name" value="Ferrochelatase_C"/>
</dbReference>
<reference evidence="11 12" key="1">
    <citation type="submission" date="2020-03" db="EMBL/GenBank/DDBJ databases">
        <authorList>
            <person name="Picone N."/>
        </authorList>
    </citation>
    <scope>NUCLEOTIDE SEQUENCE [LARGE SCALE GENOMIC DNA]</scope>
    <source>
        <strain evidence="11">NSCAC1</strain>
    </source>
</reference>
<comment type="similarity">
    <text evidence="1 9 10">Belongs to the ferrochelatase family.</text>
</comment>
<dbReference type="UniPathway" id="UPA00252">
    <property type="reaction ID" value="UER00325"/>
</dbReference>
<dbReference type="GO" id="GO:0004325">
    <property type="term" value="F:ferrochelatase activity"/>
    <property type="evidence" value="ECO:0007669"/>
    <property type="project" value="UniProtKB-UniRule"/>
</dbReference>
<dbReference type="SUPFAM" id="SSF53800">
    <property type="entry name" value="Chelatase"/>
    <property type="match status" value="1"/>
</dbReference>
<evidence type="ECO:0000256" key="8">
    <source>
        <dbReference type="ARBA" id="ARBA00024536"/>
    </source>
</evidence>
<dbReference type="Proteomes" id="UP000516072">
    <property type="component" value="Chromosome"/>
</dbReference>
<keyword evidence="6 9" id="KW-0456">Lyase</keyword>
<keyword evidence="3 9" id="KW-0479">Metal-binding</keyword>
<dbReference type="Gene3D" id="3.40.50.1400">
    <property type="match status" value="2"/>
</dbReference>
<keyword evidence="5 9" id="KW-0350">Heme biosynthesis</keyword>
<evidence type="ECO:0000256" key="2">
    <source>
        <dbReference type="ARBA" id="ARBA00022490"/>
    </source>
</evidence>
<dbReference type="GO" id="GO:0006783">
    <property type="term" value="P:heme biosynthetic process"/>
    <property type="evidence" value="ECO:0007669"/>
    <property type="project" value="UniProtKB-UniRule"/>
</dbReference>
<organism evidence="11 12">
    <name type="scientific">Candidatus Nitrosacidococcus tergens</name>
    <dbReference type="NCBI Taxonomy" id="553981"/>
    <lineage>
        <taxon>Bacteria</taxon>
        <taxon>Pseudomonadati</taxon>
        <taxon>Pseudomonadota</taxon>
        <taxon>Gammaproteobacteria</taxon>
        <taxon>Chromatiales</taxon>
        <taxon>Chromatiaceae</taxon>
        <taxon>Candidatus Nitrosacidococcus</taxon>
    </lineage>
</organism>
<evidence type="ECO:0000256" key="9">
    <source>
        <dbReference type="HAMAP-Rule" id="MF_00323"/>
    </source>
</evidence>
<dbReference type="InterPro" id="IPR019772">
    <property type="entry name" value="Ferrochelatase_AS"/>
</dbReference>
<dbReference type="KEGG" id="ntg:NSCAC_1158"/>
<evidence type="ECO:0000256" key="7">
    <source>
        <dbReference type="ARBA" id="ARBA00023244"/>
    </source>
</evidence>
<feature type="binding site" evidence="9">
    <location>
        <position position="209"/>
    </location>
    <ligand>
        <name>Fe(2+)</name>
        <dbReference type="ChEBI" id="CHEBI:29033"/>
    </ligand>
</feature>
<dbReference type="GO" id="GO:0005737">
    <property type="term" value="C:cytoplasm"/>
    <property type="evidence" value="ECO:0007669"/>
    <property type="project" value="UniProtKB-SubCell"/>
</dbReference>
<comment type="pathway">
    <text evidence="9 10">Porphyrin-containing compound metabolism; protoheme biosynthesis; protoheme from protoporphyrin-IX: step 1/1.</text>
</comment>
<dbReference type="EC" id="4.98.1.1" evidence="9 10"/>
<dbReference type="EMBL" id="LR778175">
    <property type="protein sequence ID" value="CAB1276410.1"/>
    <property type="molecule type" value="Genomic_DNA"/>
</dbReference>
<dbReference type="PANTHER" id="PTHR11108">
    <property type="entry name" value="FERROCHELATASE"/>
    <property type="match status" value="1"/>
</dbReference>
<evidence type="ECO:0000256" key="10">
    <source>
        <dbReference type="RuleBase" id="RU000607"/>
    </source>
</evidence>
<dbReference type="Pfam" id="PF00762">
    <property type="entry name" value="Ferrochelatase"/>
    <property type="match status" value="1"/>
</dbReference>
<comment type="catalytic activity">
    <reaction evidence="9 10">
        <text>heme b + 2 H(+) = protoporphyrin IX + Fe(2+)</text>
        <dbReference type="Rhea" id="RHEA:22584"/>
        <dbReference type="ChEBI" id="CHEBI:15378"/>
        <dbReference type="ChEBI" id="CHEBI:29033"/>
        <dbReference type="ChEBI" id="CHEBI:57306"/>
        <dbReference type="ChEBI" id="CHEBI:60344"/>
        <dbReference type="EC" id="4.98.1.1"/>
    </reaction>
</comment>
<dbReference type="CDD" id="cd00419">
    <property type="entry name" value="Ferrochelatase_C"/>
    <property type="match status" value="1"/>
</dbReference>
<dbReference type="FunFam" id="3.40.50.1400:FF:000002">
    <property type="entry name" value="Ferrochelatase"/>
    <property type="match status" value="1"/>
</dbReference>
<keyword evidence="12" id="KW-1185">Reference proteome</keyword>
<dbReference type="HAMAP" id="MF_00323">
    <property type="entry name" value="Ferrochelatase"/>
    <property type="match status" value="1"/>
</dbReference>
<comment type="subcellular location">
    <subcellularLocation>
        <location evidence="9 10">Cytoplasm</location>
    </subcellularLocation>
</comment>
<dbReference type="CDD" id="cd03411">
    <property type="entry name" value="Ferrochelatase_N"/>
    <property type="match status" value="1"/>
</dbReference>
<dbReference type="GO" id="GO:0046872">
    <property type="term" value="F:metal ion binding"/>
    <property type="evidence" value="ECO:0007669"/>
    <property type="project" value="UniProtKB-KW"/>
</dbReference>
<dbReference type="InterPro" id="IPR033659">
    <property type="entry name" value="Ferrochelatase_N"/>
</dbReference>
<comment type="catalytic activity">
    <reaction evidence="8">
        <text>Fe-coproporphyrin III + 2 H(+) = coproporphyrin III + Fe(2+)</text>
        <dbReference type="Rhea" id="RHEA:49572"/>
        <dbReference type="ChEBI" id="CHEBI:15378"/>
        <dbReference type="ChEBI" id="CHEBI:29033"/>
        <dbReference type="ChEBI" id="CHEBI:68438"/>
        <dbReference type="ChEBI" id="CHEBI:131725"/>
        <dbReference type="EC" id="4.99.1.9"/>
    </reaction>
    <physiologicalReaction direction="right-to-left" evidence="8">
        <dbReference type="Rhea" id="RHEA:49574"/>
    </physiologicalReaction>
</comment>
<dbReference type="InterPro" id="IPR001015">
    <property type="entry name" value="Ferrochelatase"/>
</dbReference>
<dbReference type="PROSITE" id="PS00534">
    <property type="entry name" value="FERROCHELATASE"/>
    <property type="match status" value="1"/>
</dbReference>
<dbReference type="AlphaFoldDB" id="A0A7G1QAF1"/>
<sequence length="335" mass="38899">MGFKEYDHPFQNQTTHVGILLTSLGTPNTPTPSGVRQFLREFLSDPKVIEMPRLLWLPILYGFILPIRPYYVARLYQSIWREDDSPLRSFANKVGNSLQKELNHRGQSVKVVLGMRYGFPSIAQALEELHQLHIKRLIILPLYPQYSGSTTGSTFDAIAKTISKWRWLPELHMIMHYHNDHGYLDALTENVKATWEKRGRGERLLISFHGLPNRYFLAGDPYYHQCCETAQLLADRLQLKQEDWQIAFQSRFGREEWLKPYADHLLVEWAKAGVKYIDVVCPGFVIDCLETLEEMAERNKKLFLQAGGESYHYIPALNDKKSHIFSLANLVEQHI</sequence>
<gene>
    <name evidence="9 11" type="primary">hemH</name>
    <name evidence="11" type="ORF">NSCAC_1158</name>
</gene>
<evidence type="ECO:0000256" key="1">
    <source>
        <dbReference type="ARBA" id="ARBA00007718"/>
    </source>
</evidence>
<evidence type="ECO:0000313" key="11">
    <source>
        <dbReference type="EMBL" id="CAB1276410.1"/>
    </source>
</evidence>
<evidence type="ECO:0000256" key="4">
    <source>
        <dbReference type="ARBA" id="ARBA00023004"/>
    </source>
</evidence>
<dbReference type="PANTHER" id="PTHR11108:SF1">
    <property type="entry name" value="FERROCHELATASE, MITOCHONDRIAL"/>
    <property type="match status" value="1"/>
</dbReference>
<feature type="binding site" evidence="9">
    <location>
        <position position="290"/>
    </location>
    <ligand>
        <name>Fe(2+)</name>
        <dbReference type="ChEBI" id="CHEBI:29033"/>
    </ligand>
</feature>
<dbReference type="NCBIfam" id="TIGR00109">
    <property type="entry name" value="hemH"/>
    <property type="match status" value="1"/>
</dbReference>
<evidence type="ECO:0000256" key="3">
    <source>
        <dbReference type="ARBA" id="ARBA00022723"/>
    </source>
</evidence>
<keyword evidence="7 9" id="KW-0627">Porphyrin biosynthesis</keyword>
<evidence type="ECO:0000313" key="12">
    <source>
        <dbReference type="Proteomes" id="UP000516072"/>
    </source>
</evidence>
<evidence type="ECO:0000256" key="5">
    <source>
        <dbReference type="ARBA" id="ARBA00023133"/>
    </source>
</evidence>
<accession>A0A7G1QAF1</accession>
<protein>
    <recommendedName>
        <fullName evidence="9 10">Ferrochelatase</fullName>
        <ecNumber evidence="9 10">4.98.1.1</ecNumber>
    </recommendedName>
    <alternativeName>
        <fullName evidence="9">Heme synthase</fullName>
    </alternativeName>
    <alternativeName>
        <fullName evidence="9">Protoheme ferro-lyase</fullName>
    </alternativeName>
</protein>
<proteinExistence type="inferred from homology"/>